<reference evidence="1 2" key="1">
    <citation type="submission" date="2018-06" db="EMBL/GenBank/DDBJ databases">
        <title>Genomic Encyclopedia of Type Strains, Phase IV (KMG-IV): sequencing the most valuable type-strain genomes for metagenomic binning, comparative biology and taxonomic classification.</title>
        <authorList>
            <person name="Goeker M."/>
        </authorList>
    </citation>
    <scope>NUCLEOTIDE SEQUENCE [LARGE SCALE GENOMIC DNA]</scope>
    <source>
        <strain evidence="1 2">DSM 5</strain>
    </source>
</reference>
<sequence>MKTFKMISISIIRNNEESTIPLVDGIMINQENTARSWILELFIDKTHDAFFKELQISNEKIDAKVVISYPENEPAAFEVVVYSVKDIGEHISVLLRGTLNLARRKYAESLLSELIEEGLTGEELLTKFEQDMKIRPTLKKDKAN</sequence>
<organism evidence="1 2">
    <name type="scientific">Psychrobacillus insolitus</name>
    <dbReference type="NCBI Taxonomy" id="1461"/>
    <lineage>
        <taxon>Bacteria</taxon>
        <taxon>Bacillati</taxon>
        <taxon>Bacillota</taxon>
        <taxon>Bacilli</taxon>
        <taxon>Bacillales</taxon>
        <taxon>Bacillaceae</taxon>
        <taxon>Psychrobacillus</taxon>
    </lineage>
</organism>
<dbReference type="InterPro" id="IPR025573">
    <property type="entry name" value="YwpF"/>
</dbReference>
<keyword evidence="2" id="KW-1185">Reference proteome</keyword>
<dbReference type="Proteomes" id="UP000248646">
    <property type="component" value="Unassembled WGS sequence"/>
</dbReference>
<dbReference type="EMBL" id="QKZI01000002">
    <property type="protein sequence ID" value="PZX05901.1"/>
    <property type="molecule type" value="Genomic_DNA"/>
</dbReference>
<dbReference type="Pfam" id="PF14183">
    <property type="entry name" value="YwpF"/>
    <property type="match status" value="1"/>
</dbReference>
<gene>
    <name evidence="1" type="ORF">C7437_102368</name>
</gene>
<comment type="caution">
    <text evidence="1">The sequence shown here is derived from an EMBL/GenBank/DDBJ whole genome shotgun (WGS) entry which is preliminary data.</text>
</comment>
<dbReference type="AlphaFoldDB" id="A0A2W7MIC8"/>
<dbReference type="RefSeq" id="WP_111439341.1">
    <property type="nucleotide sequence ID" value="NZ_QKZI01000002.1"/>
</dbReference>
<accession>A0A2W7MIC8</accession>
<evidence type="ECO:0000313" key="1">
    <source>
        <dbReference type="EMBL" id="PZX05901.1"/>
    </source>
</evidence>
<name>A0A2W7MIC8_9BACI</name>
<dbReference type="OrthoDB" id="2427395at2"/>
<proteinExistence type="predicted"/>
<evidence type="ECO:0000313" key="2">
    <source>
        <dbReference type="Proteomes" id="UP000248646"/>
    </source>
</evidence>
<protein>
    <submittedName>
        <fullName evidence="1">YwpF-like protein</fullName>
    </submittedName>
</protein>